<dbReference type="InterPro" id="IPR052241">
    <property type="entry name" value="SLC66/Scramblase_ANY1"/>
</dbReference>
<gene>
    <name evidence="2" type="ORF">AGERDE_LOCUS5476</name>
</gene>
<organism evidence="2 3">
    <name type="scientific">Ambispora gerdemannii</name>
    <dbReference type="NCBI Taxonomy" id="144530"/>
    <lineage>
        <taxon>Eukaryota</taxon>
        <taxon>Fungi</taxon>
        <taxon>Fungi incertae sedis</taxon>
        <taxon>Mucoromycota</taxon>
        <taxon>Glomeromycotina</taxon>
        <taxon>Glomeromycetes</taxon>
        <taxon>Archaeosporales</taxon>
        <taxon>Ambisporaceae</taxon>
        <taxon>Ambispora</taxon>
    </lineage>
</organism>
<dbReference type="GO" id="GO:0005829">
    <property type="term" value="C:cytosol"/>
    <property type="evidence" value="ECO:0007669"/>
    <property type="project" value="GOC"/>
</dbReference>
<keyword evidence="3" id="KW-1185">Reference proteome</keyword>
<feature type="transmembrane region" description="Helical" evidence="1">
    <location>
        <begin position="12"/>
        <end position="31"/>
    </location>
</feature>
<dbReference type="EMBL" id="CAJVPL010000742">
    <property type="protein sequence ID" value="CAG8525923.1"/>
    <property type="molecule type" value="Genomic_DNA"/>
</dbReference>
<dbReference type="OrthoDB" id="292213at2759"/>
<keyword evidence="1" id="KW-0472">Membrane</keyword>
<dbReference type="GO" id="GO:0005802">
    <property type="term" value="C:trans-Golgi network"/>
    <property type="evidence" value="ECO:0007669"/>
    <property type="project" value="TreeGrafter"/>
</dbReference>
<dbReference type="Proteomes" id="UP000789831">
    <property type="component" value="Unassembled WGS sequence"/>
</dbReference>
<name>A0A9N9AD93_9GLOM</name>
<dbReference type="GO" id="GO:0005768">
    <property type="term" value="C:endosome"/>
    <property type="evidence" value="ECO:0007669"/>
    <property type="project" value="TreeGrafter"/>
</dbReference>
<reference evidence="2" key="1">
    <citation type="submission" date="2021-06" db="EMBL/GenBank/DDBJ databases">
        <authorList>
            <person name="Kallberg Y."/>
            <person name="Tangrot J."/>
            <person name="Rosling A."/>
        </authorList>
    </citation>
    <scope>NUCLEOTIDE SEQUENCE</scope>
    <source>
        <strain evidence="2">MT106</strain>
    </source>
</reference>
<proteinExistence type="predicted"/>
<sequence length="138" mass="15258">MEQDKEPFDFAVMFDVLLKISMVVGPVVGYFDQIATIRNLKSSAGFSIDTCGVLLISSTISAPIRVHKISISFIARTKSTMVLELALGIESTVPMPQAWKIHQSKTVAGFRGMLGLDTSQLHERLRRSPSYNSLDEIL</sequence>
<evidence type="ECO:0000256" key="1">
    <source>
        <dbReference type="SAM" id="Phobius"/>
    </source>
</evidence>
<protein>
    <submittedName>
        <fullName evidence="2">437_t:CDS:1</fullName>
    </submittedName>
</protein>
<dbReference type="AlphaFoldDB" id="A0A9N9AD93"/>
<comment type="caution">
    <text evidence="2">The sequence shown here is derived from an EMBL/GenBank/DDBJ whole genome shotgun (WGS) entry which is preliminary data.</text>
</comment>
<keyword evidence="1" id="KW-1133">Transmembrane helix</keyword>
<evidence type="ECO:0000313" key="3">
    <source>
        <dbReference type="Proteomes" id="UP000789831"/>
    </source>
</evidence>
<evidence type="ECO:0000313" key="2">
    <source>
        <dbReference type="EMBL" id="CAG8525923.1"/>
    </source>
</evidence>
<keyword evidence="1" id="KW-0812">Transmembrane</keyword>
<accession>A0A9N9AD93</accession>
<dbReference type="GO" id="GO:0042147">
    <property type="term" value="P:retrograde transport, endosome to Golgi"/>
    <property type="evidence" value="ECO:0007669"/>
    <property type="project" value="TreeGrafter"/>
</dbReference>
<dbReference type="PANTHER" id="PTHR14856">
    <property type="entry name" value="PQ-LOOP REPEAT-CONTAINING PROTEIN 1-LIKE PROTEIN"/>
    <property type="match status" value="1"/>
</dbReference>
<dbReference type="GO" id="GO:0045332">
    <property type="term" value="P:phospholipid translocation"/>
    <property type="evidence" value="ECO:0007669"/>
    <property type="project" value="TreeGrafter"/>
</dbReference>
<dbReference type="PANTHER" id="PTHR14856:SF9">
    <property type="entry name" value="PQ-LOOP REPEAT-CONTAINING PROTEIN 1"/>
    <property type="match status" value="1"/>
</dbReference>